<dbReference type="AlphaFoldDB" id="A0A8J7RJC4"/>
<dbReference type="OrthoDB" id="30642at2157"/>
<evidence type="ECO:0000313" key="10">
    <source>
        <dbReference type="Proteomes" id="UP000740329"/>
    </source>
</evidence>
<reference evidence="9" key="1">
    <citation type="submission" date="2021-03" db="EMBL/GenBank/DDBJ databases">
        <title>Genomic Encyclopedia of Type Strains, Phase IV (KMG-V): Genome sequencing to study the core and pangenomes of soil and plant-associated prokaryotes.</title>
        <authorList>
            <person name="Whitman W."/>
        </authorList>
    </citation>
    <scope>NUCLEOTIDE SEQUENCE</scope>
    <source>
        <strain evidence="9">C4</strain>
    </source>
</reference>
<dbReference type="PANTHER" id="PTHR32481:SF0">
    <property type="entry name" value="AMINOPEPTIDASE YPDE-RELATED"/>
    <property type="match status" value="1"/>
</dbReference>
<feature type="binding site" evidence="8">
    <location>
        <position position="212"/>
    </location>
    <ligand>
        <name>Zn(2+)</name>
        <dbReference type="ChEBI" id="CHEBI:29105"/>
        <label>2</label>
    </ligand>
</feature>
<comment type="cofactor">
    <cofactor evidence="8">
        <name>a divalent metal cation</name>
        <dbReference type="ChEBI" id="CHEBI:60240"/>
    </cofactor>
    <text evidence="8">Binds 2 divalent metal cations per subunit.</text>
</comment>
<dbReference type="Gene3D" id="2.40.30.40">
    <property type="entry name" value="Peptidase M42, domain 2"/>
    <property type="match status" value="1"/>
</dbReference>
<evidence type="ECO:0000256" key="8">
    <source>
        <dbReference type="PIRSR" id="PIRSR001123-2"/>
    </source>
</evidence>
<keyword evidence="9" id="KW-0326">Glycosidase</keyword>
<feature type="binding site" evidence="8">
    <location>
        <position position="175"/>
    </location>
    <ligand>
        <name>Zn(2+)</name>
        <dbReference type="ChEBI" id="CHEBI:29105"/>
        <label>2</label>
    </ligand>
</feature>
<evidence type="ECO:0000256" key="3">
    <source>
        <dbReference type="ARBA" id="ARBA00022670"/>
    </source>
</evidence>
<feature type="active site" description="Proton acceptor" evidence="7">
    <location>
        <position position="211"/>
    </location>
</feature>
<dbReference type="PANTHER" id="PTHR32481">
    <property type="entry name" value="AMINOPEPTIDASE"/>
    <property type="match status" value="1"/>
</dbReference>
<feature type="binding site" evidence="8">
    <location>
        <position position="175"/>
    </location>
    <ligand>
        <name>Zn(2+)</name>
        <dbReference type="ChEBI" id="CHEBI:29105"/>
        <label>1</label>
    </ligand>
</feature>
<dbReference type="CDD" id="cd05656">
    <property type="entry name" value="M42_Frv"/>
    <property type="match status" value="1"/>
</dbReference>
<dbReference type="Proteomes" id="UP000740329">
    <property type="component" value="Unassembled WGS sequence"/>
</dbReference>
<dbReference type="InterPro" id="IPR051464">
    <property type="entry name" value="Peptidase_M42_aminopept"/>
</dbReference>
<sequence length="361" mass="39625">MSTLDYLKDLATEKGISGNEDNVRNYMRKELEKYADEIYEDNFGNLIAKKGSKGPKIMIATHMDEIGLMVKYIDDKGFLKFVKIGGINDQMLLNQKVVVHTTKGDIIGVLGSKPPHKMDESERNKLIKSDLMFIDVGASNREEAEAMGIEIGTSISFRTDFDMLGDKRITCKSFDNRAGCAVLLEAMKQISALKEKEGLDCQFYAVGTVQEEVGLKGAKTSAFGINPDIAFALDVTICGDHPGIKLEDAPVEMGKGPVITIADASGRGIIVSGKVLKMLKEINKKEVEGKMETEIPVQYEVGDGGTTDATAIHLTRDGIPTGVVSVPSRYIHTPVEVIEIEDLENTTKLILKCLENVHKYF</sequence>
<dbReference type="SUPFAM" id="SSF53187">
    <property type="entry name" value="Zn-dependent exopeptidases"/>
    <property type="match status" value="1"/>
</dbReference>
<organism evidence="9 10">
    <name type="scientific">Methanococcus voltae</name>
    <dbReference type="NCBI Taxonomy" id="2188"/>
    <lineage>
        <taxon>Archaea</taxon>
        <taxon>Methanobacteriati</taxon>
        <taxon>Methanobacteriota</taxon>
        <taxon>Methanomada group</taxon>
        <taxon>Methanococci</taxon>
        <taxon>Methanococcales</taxon>
        <taxon>Methanococcaceae</taxon>
        <taxon>Methanococcus</taxon>
    </lineage>
</organism>
<evidence type="ECO:0000256" key="7">
    <source>
        <dbReference type="PIRSR" id="PIRSR001123-1"/>
    </source>
</evidence>
<evidence type="ECO:0000313" key="9">
    <source>
        <dbReference type="EMBL" id="MBP2201941.1"/>
    </source>
</evidence>
<comment type="caution">
    <text evidence="9">The sequence shown here is derived from an EMBL/GenBank/DDBJ whole genome shotgun (WGS) entry which is preliminary data.</text>
</comment>
<evidence type="ECO:0000256" key="4">
    <source>
        <dbReference type="ARBA" id="ARBA00022723"/>
    </source>
</evidence>
<dbReference type="InterPro" id="IPR023367">
    <property type="entry name" value="Peptidase_M42_dom2"/>
</dbReference>
<feature type="binding site" evidence="8">
    <location>
        <position position="62"/>
    </location>
    <ligand>
        <name>Zn(2+)</name>
        <dbReference type="ChEBI" id="CHEBI:29105"/>
        <label>1</label>
    </ligand>
</feature>
<dbReference type="EMBL" id="JAGGMV010000004">
    <property type="protein sequence ID" value="MBP2201941.1"/>
    <property type="molecule type" value="Genomic_DNA"/>
</dbReference>
<dbReference type="EC" id="3.2.1.4" evidence="9"/>
<dbReference type="GO" id="GO:0006508">
    <property type="term" value="P:proteolysis"/>
    <property type="evidence" value="ECO:0007669"/>
    <property type="project" value="UniProtKB-KW"/>
</dbReference>
<keyword evidence="5 9" id="KW-0378">Hydrolase</keyword>
<dbReference type="GO" id="GO:0008810">
    <property type="term" value="F:cellulase activity"/>
    <property type="evidence" value="ECO:0007669"/>
    <property type="project" value="UniProtKB-EC"/>
</dbReference>
<dbReference type="Gene3D" id="3.40.630.10">
    <property type="entry name" value="Zn peptidases"/>
    <property type="match status" value="1"/>
</dbReference>
<evidence type="ECO:0000256" key="6">
    <source>
        <dbReference type="PIRNR" id="PIRNR001123"/>
    </source>
</evidence>
<comment type="similarity">
    <text evidence="1 6">Belongs to the peptidase M42 family.</text>
</comment>
<feature type="binding site" evidence="8">
    <location>
        <position position="332"/>
    </location>
    <ligand>
        <name>Zn(2+)</name>
        <dbReference type="ChEBI" id="CHEBI:29105"/>
        <label>2</label>
    </ligand>
</feature>
<proteinExistence type="inferred from homology"/>
<dbReference type="SUPFAM" id="SSF101821">
    <property type="entry name" value="Aminopeptidase/glucanase lid domain"/>
    <property type="match status" value="1"/>
</dbReference>
<dbReference type="PIRSF" id="PIRSF001123">
    <property type="entry name" value="PepA_GA"/>
    <property type="match status" value="1"/>
</dbReference>
<name>A0A8J7RJC4_METVO</name>
<dbReference type="RefSeq" id="WP_209591461.1">
    <property type="nucleotide sequence ID" value="NZ_JAGGMU010000004.1"/>
</dbReference>
<evidence type="ECO:0000256" key="5">
    <source>
        <dbReference type="ARBA" id="ARBA00022801"/>
    </source>
</evidence>
<dbReference type="GO" id="GO:0004177">
    <property type="term" value="F:aminopeptidase activity"/>
    <property type="evidence" value="ECO:0007669"/>
    <property type="project" value="UniProtKB-UniRule"/>
</dbReference>
<accession>A0A8J7RJC4</accession>
<evidence type="ECO:0000256" key="1">
    <source>
        <dbReference type="ARBA" id="ARBA00006272"/>
    </source>
</evidence>
<keyword evidence="4 8" id="KW-0479">Metal-binding</keyword>
<keyword evidence="3" id="KW-0645">Protease</keyword>
<feature type="binding site" evidence="8">
    <location>
        <position position="234"/>
    </location>
    <ligand>
        <name>Zn(2+)</name>
        <dbReference type="ChEBI" id="CHEBI:29105"/>
        <label>1</label>
    </ligand>
</feature>
<dbReference type="Pfam" id="PF05343">
    <property type="entry name" value="Peptidase_M42"/>
    <property type="match status" value="1"/>
</dbReference>
<dbReference type="InterPro" id="IPR008007">
    <property type="entry name" value="Peptidase_M42"/>
</dbReference>
<dbReference type="GO" id="GO:0046872">
    <property type="term" value="F:metal ion binding"/>
    <property type="evidence" value="ECO:0007669"/>
    <property type="project" value="UniProtKB-UniRule"/>
</dbReference>
<evidence type="ECO:0000256" key="2">
    <source>
        <dbReference type="ARBA" id="ARBA00022438"/>
    </source>
</evidence>
<keyword evidence="2" id="KW-0031">Aminopeptidase</keyword>
<protein>
    <submittedName>
        <fullName evidence="9">Endoglucanase</fullName>
        <ecNumber evidence="9">3.2.1.4</ecNumber>
    </submittedName>
</protein>
<gene>
    <name evidence="9" type="ORF">J3E07_001381</name>
</gene>